<dbReference type="Proteomes" id="UP000238392">
    <property type="component" value="Unassembled WGS sequence"/>
</dbReference>
<dbReference type="EMBL" id="PVTQ01000008">
    <property type="protein sequence ID" value="PRY88264.1"/>
    <property type="molecule type" value="Genomic_DNA"/>
</dbReference>
<dbReference type="RefSeq" id="WP_106265289.1">
    <property type="nucleotide sequence ID" value="NZ_PVTQ01000008.1"/>
</dbReference>
<organism evidence="4 5">
    <name type="scientific">Donghicola tyrosinivorans</name>
    <dbReference type="NCBI Taxonomy" id="1652492"/>
    <lineage>
        <taxon>Bacteria</taxon>
        <taxon>Pseudomonadati</taxon>
        <taxon>Pseudomonadota</taxon>
        <taxon>Alphaproteobacteria</taxon>
        <taxon>Rhodobacterales</taxon>
        <taxon>Roseobacteraceae</taxon>
        <taxon>Donghicola</taxon>
    </lineage>
</organism>
<feature type="domain" description="Dienelactone hydrolase" evidence="3">
    <location>
        <begin position="78"/>
        <end position="182"/>
    </location>
</feature>
<gene>
    <name evidence="4" type="ORF">CLV74_10868</name>
</gene>
<reference evidence="4 5" key="1">
    <citation type="submission" date="2018-03" db="EMBL/GenBank/DDBJ databases">
        <title>Genomic Encyclopedia of Archaeal and Bacterial Type Strains, Phase II (KMG-II): from individual species to whole genera.</title>
        <authorList>
            <person name="Goeker M."/>
        </authorList>
    </citation>
    <scope>NUCLEOTIDE SEQUENCE [LARGE SCALE GENOMIC DNA]</scope>
    <source>
        <strain evidence="4 5">DSM 100212</strain>
    </source>
</reference>
<dbReference type="PANTHER" id="PTHR22946:SF9">
    <property type="entry name" value="POLYKETIDE TRANSFERASE AF380"/>
    <property type="match status" value="1"/>
</dbReference>
<dbReference type="AlphaFoldDB" id="A0A2T0WP13"/>
<keyword evidence="5" id="KW-1185">Reference proteome</keyword>
<evidence type="ECO:0000313" key="4">
    <source>
        <dbReference type="EMBL" id="PRY88264.1"/>
    </source>
</evidence>
<name>A0A2T0WP13_9RHOB</name>
<dbReference type="PIRSF" id="PIRSF031982">
    <property type="entry name" value="UCP031982_abhydr"/>
    <property type="match status" value="1"/>
</dbReference>
<evidence type="ECO:0000313" key="5">
    <source>
        <dbReference type="Proteomes" id="UP000238392"/>
    </source>
</evidence>
<dbReference type="InterPro" id="IPR016986">
    <property type="entry name" value="UCP031982_abhydr"/>
</dbReference>
<protein>
    <submittedName>
        <fullName evidence="4">Putative dienelactone hydrolase</fullName>
    </submittedName>
</protein>
<dbReference type="PANTHER" id="PTHR22946">
    <property type="entry name" value="DIENELACTONE HYDROLASE DOMAIN-CONTAINING PROTEIN-RELATED"/>
    <property type="match status" value="1"/>
</dbReference>
<keyword evidence="1 4" id="KW-0378">Hydrolase</keyword>
<dbReference type="SUPFAM" id="SSF53474">
    <property type="entry name" value="alpha/beta-Hydrolases"/>
    <property type="match status" value="1"/>
</dbReference>
<dbReference type="InterPro" id="IPR050261">
    <property type="entry name" value="FrsA_esterase"/>
</dbReference>
<proteinExistence type="predicted"/>
<feature type="signal peptide" evidence="2">
    <location>
        <begin position="1"/>
        <end position="26"/>
    </location>
</feature>
<dbReference type="Pfam" id="PF01738">
    <property type="entry name" value="DLH"/>
    <property type="match status" value="1"/>
</dbReference>
<evidence type="ECO:0000256" key="2">
    <source>
        <dbReference type="SAM" id="SignalP"/>
    </source>
</evidence>
<dbReference type="GO" id="GO:0052689">
    <property type="term" value="F:carboxylic ester hydrolase activity"/>
    <property type="evidence" value="ECO:0007669"/>
    <property type="project" value="UniProtKB-ARBA"/>
</dbReference>
<accession>A0A2T0WP13</accession>
<keyword evidence="2" id="KW-0732">Signal</keyword>
<feature type="chain" id="PRO_5015780530" evidence="2">
    <location>
        <begin position="27"/>
        <end position="345"/>
    </location>
</feature>
<dbReference type="OrthoDB" id="9814760at2"/>
<comment type="caution">
    <text evidence="4">The sequence shown here is derived from an EMBL/GenBank/DDBJ whole genome shotgun (WGS) entry which is preliminary data.</text>
</comment>
<dbReference type="Gene3D" id="3.40.50.1820">
    <property type="entry name" value="alpha/beta hydrolase"/>
    <property type="match status" value="1"/>
</dbReference>
<dbReference type="InterPro" id="IPR029058">
    <property type="entry name" value="AB_hydrolase_fold"/>
</dbReference>
<evidence type="ECO:0000259" key="3">
    <source>
        <dbReference type="Pfam" id="PF01738"/>
    </source>
</evidence>
<dbReference type="InterPro" id="IPR002925">
    <property type="entry name" value="Dienelactn_hydro"/>
</dbReference>
<sequence length="345" mass="36104">MKTLILALLIAAASATLFLTTGPAYEGSAGFATARAYAPVRQQDIDFHLWYPANAGGRAITVGGNGVFYGTPAGKGAPAREGRHPVVIISHGAGGNAGQFGWIAEQLAQAGFVVALPNHPGTTSRNASASAAVRVWERPQDVSAVIDRITASPQDFPFADPSRIGVLGFSAGGYTAMALTGARVDPEALARFCDDSDHGMSDCAFLAKAGIDLHQIDLSPAAADLRDPRVKAGVIIDPGIIQTITQDSLWAMPVPLQIINLDDPVPAGVDAAKAAPLIPHAEYHRIKAASHFSFLANCKPRGAAILRDEGEPDLLCADSHGTDRQAIHDDLAALILPYLTRTLGQ</sequence>
<evidence type="ECO:0000256" key="1">
    <source>
        <dbReference type="ARBA" id="ARBA00022801"/>
    </source>
</evidence>